<dbReference type="PANTHER" id="PTHR12215">
    <property type="entry name" value="PHOSPHOPANTETHEINE TRANSFERASE"/>
    <property type="match status" value="1"/>
</dbReference>
<organism evidence="5 6">
    <name type="scientific">Candidatus Accumulibacter aalborgensis</name>
    <dbReference type="NCBI Taxonomy" id="1860102"/>
    <lineage>
        <taxon>Bacteria</taxon>
        <taxon>Pseudomonadati</taxon>
        <taxon>Pseudomonadota</taxon>
        <taxon>Betaproteobacteria</taxon>
        <taxon>Candidatus Accumulibacter</taxon>
    </lineage>
</organism>
<dbReference type="AlphaFoldDB" id="A0A1A8Y0L9"/>
<keyword evidence="2 5" id="KW-0808">Transferase</keyword>
<evidence type="ECO:0000256" key="3">
    <source>
        <dbReference type="SAM" id="MobiDB-lite"/>
    </source>
</evidence>
<name>A0A1A8Y0L9_9PROT</name>
<dbReference type="InterPro" id="IPR050559">
    <property type="entry name" value="P-Pant_transferase_sf"/>
</dbReference>
<gene>
    <name evidence="5" type="ORF">ACCAA_790050</name>
</gene>
<sequence length="285" mass="30524">MHASPAEARFPVAPERPTPLLGGGSSVPDLSGNEIHLWLCPLPVPDDDLRRTVEALPDPAERARAARLVFPVDRRRQIHGRGLLRLVLGNYLGRPPASLAFVANDYGKPELCHTEGLYFNFSRCHDLALIGVTRGLPVGVDIERIRPLPDRDALIAHCLSSVERDWLASRPAQQQERDFFRLWAGKEAVLKSLGTGLATAPESVSVSLRKGAIGNATVAGAVARAGGRWTLFSACPDADHVIAAAIPALTLISRAQVRCFQVGGASLAASGGMLRQPTKTQEGSC</sequence>
<feature type="region of interest" description="Disordered" evidence="3">
    <location>
        <begin position="1"/>
        <end position="25"/>
    </location>
</feature>
<dbReference type="RefSeq" id="WP_186409075.1">
    <property type="nucleotide sequence ID" value="NZ_FLQX01000159.1"/>
</dbReference>
<dbReference type="GO" id="GO:0000287">
    <property type="term" value="F:magnesium ion binding"/>
    <property type="evidence" value="ECO:0007669"/>
    <property type="project" value="InterPro"/>
</dbReference>
<keyword evidence="6" id="KW-1185">Reference proteome</keyword>
<evidence type="ECO:0000313" key="5">
    <source>
        <dbReference type="EMBL" id="SBT09883.1"/>
    </source>
</evidence>
<dbReference type="PANTHER" id="PTHR12215:SF10">
    <property type="entry name" value="L-AMINOADIPATE-SEMIALDEHYDE DEHYDROGENASE-PHOSPHOPANTETHEINYL TRANSFERASE"/>
    <property type="match status" value="1"/>
</dbReference>
<dbReference type="SUPFAM" id="SSF56214">
    <property type="entry name" value="4'-phosphopantetheinyl transferase"/>
    <property type="match status" value="2"/>
</dbReference>
<evidence type="ECO:0000256" key="1">
    <source>
        <dbReference type="ARBA" id="ARBA00010990"/>
    </source>
</evidence>
<dbReference type="GO" id="GO:0019878">
    <property type="term" value="P:lysine biosynthetic process via aminoadipic acid"/>
    <property type="evidence" value="ECO:0007669"/>
    <property type="project" value="TreeGrafter"/>
</dbReference>
<accession>A0A1A8Y0L9</accession>
<dbReference type="GO" id="GO:0005829">
    <property type="term" value="C:cytosol"/>
    <property type="evidence" value="ECO:0007669"/>
    <property type="project" value="TreeGrafter"/>
</dbReference>
<dbReference type="GO" id="GO:0008897">
    <property type="term" value="F:holo-[acyl-carrier-protein] synthase activity"/>
    <property type="evidence" value="ECO:0007669"/>
    <property type="project" value="InterPro"/>
</dbReference>
<comment type="similarity">
    <text evidence="1">Belongs to the P-Pant transferase superfamily. Gsp/Sfp/HetI/AcpT family.</text>
</comment>
<dbReference type="EMBL" id="FLQX01000159">
    <property type="protein sequence ID" value="SBT09883.1"/>
    <property type="molecule type" value="Genomic_DNA"/>
</dbReference>
<protein>
    <submittedName>
        <fullName evidence="5">Putative 4'-phosphopantetheinyl transferase</fullName>
    </submittedName>
</protein>
<dbReference type="STRING" id="1860102.ACCAA_790050"/>
<evidence type="ECO:0000259" key="4">
    <source>
        <dbReference type="Pfam" id="PF01648"/>
    </source>
</evidence>
<dbReference type="InterPro" id="IPR037143">
    <property type="entry name" value="4-PPantetheinyl_Trfase_dom_sf"/>
</dbReference>
<proteinExistence type="inferred from homology"/>
<evidence type="ECO:0000313" key="6">
    <source>
        <dbReference type="Proteomes" id="UP000199169"/>
    </source>
</evidence>
<dbReference type="Pfam" id="PF01648">
    <property type="entry name" value="ACPS"/>
    <property type="match status" value="1"/>
</dbReference>
<feature type="domain" description="4'-phosphopantetheinyl transferase" evidence="4">
    <location>
        <begin position="137"/>
        <end position="216"/>
    </location>
</feature>
<evidence type="ECO:0000256" key="2">
    <source>
        <dbReference type="ARBA" id="ARBA00022679"/>
    </source>
</evidence>
<reference evidence="5 6" key="1">
    <citation type="submission" date="2016-06" db="EMBL/GenBank/DDBJ databases">
        <authorList>
            <person name="Kjaerup R.B."/>
            <person name="Dalgaard T.S."/>
            <person name="Juul-Madsen H.R."/>
        </authorList>
    </citation>
    <scope>NUCLEOTIDE SEQUENCE [LARGE SCALE GENOMIC DNA]</scope>
    <source>
        <strain evidence="5">3</strain>
    </source>
</reference>
<dbReference type="Proteomes" id="UP000199169">
    <property type="component" value="Unassembled WGS sequence"/>
</dbReference>
<dbReference type="InterPro" id="IPR008278">
    <property type="entry name" value="4-PPantetheinyl_Trfase_dom"/>
</dbReference>
<dbReference type="Gene3D" id="3.90.470.20">
    <property type="entry name" value="4'-phosphopantetheinyl transferase domain"/>
    <property type="match status" value="1"/>
</dbReference>